<keyword evidence="4 6" id="KW-0274">FAD</keyword>
<comment type="cofactor">
    <cofactor evidence="6 8">
        <name>FAD</name>
        <dbReference type="ChEBI" id="CHEBI:57692"/>
    </cofactor>
    <text evidence="6 8">Binds 1 FAD per subunit.</text>
</comment>
<evidence type="ECO:0000256" key="3">
    <source>
        <dbReference type="ARBA" id="ARBA00022630"/>
    </source>
</evidence>
<evidence type="ECO:0000313" key="11">
    <source>
        <dbReference type="Proteomes" id="UP000317169"/>
    </source>
</evidence>
<dbReference type="Gene3D" id="3.40.50.620">
    <property type="entry name" value="HUPs"/>
    <property type="match status" value="1"/>
</dbReference>
<protein>
    <recommendedName>
        <fullName evidence="2 8">Cryptochrome DASH</fullName>
    </recommendedName>
</protein>
<dbReference type="GO" id="GO:0000719">
    <property type="term" value="P:photoreactive repair"/>
    <property type="evidence" value="ECO:0007669"/>
    <property type="project" value="TreeGrafter"/>
</dbReference>
<evidence type="ECO:0000259" key="9">
    <source>
        <dbReference type="PROSITE" id="PS51645"/>
    </source>
</evidence>
<comment type="caution">
    <text evidence="10">The sequence shown here is derived from an EMBL/GenBank/DDBJ whole genome shotgun (WGS) entry which is preliminary data.</text>
</comment>
<keyword evidence="11" id="KW-1185">Reference proteome</keyword>
<dbReference type="Pfam" id="PF00875">
    <property type="entry name" value="DNA_photolyase"/>
    <property type="match status" value="1"/>
</dbReference>
<sequence length="438" mass="51950">MHKQSKKTGLVWFRNDLRLYDQQSLFRASENHDRVIALYCFDPRHYAQTSYGFKKTERFRAQFLIESVQILQKNLKARLNISLLIFHEKPELQIPKLVQDYDVKAIYSQKEWTAEEFAVYKKLKSALPTVNFQSYFDQFLYHPNDIPYTFKEIPAVYTQFRKKLEKTSVVRKCFTLPRKKENANLLSTTSKIPSLQDLGLEDFKKDPRSAFPFQGGEDAARQRIDHYFCESKKLSQYKKTRNGLLGTDYSSKLSAWLANGSISARQIYWEVKKYEEKIEKNQSTYWLIFELIWRDYFKYISLKHGNAIFKLQGIKNHNLKWKNNKEVFEIWKNGQTNQDFVNANMKEIAATGFMSNRGRQNVNSFWAKELLQDWRVGAAYLESMLIDYDVHSNWGNWMYNSGVGNDPRDRKFNNKSQAERYDASGKYRQTWLQDSLFS</sequence>
<comment type="similarity">
    <text evidence="1 8">Belongs to the DNA photolyase class-1 family.</text>
</comment>
<feature type="binding site" evidence="6">
    <location>
        <begin position="387"/>
        <end position="389"/>
    </location>
    <ligand>
        <name>FAD</name>
        <dbReference type="ChEBI" id="CHEBI:57692"/>
    </ligand>
</feature>
<evidence type="ECO:0000256" key="6">
    <source>
        <dbReference type="PIRSR" id="PIRSR602081-1"/>
    </source>
</evidence>
<keyword evidence="5 8" id="KW-0157">Chromophore</keyword>
<dbReference type="GO" id="GO:0003904">
    <property type="term" value="F:deoxyribodipyrimidine photo-lyase activity"/>
    <property type="evidence" value="ECO:0007669"/>
    <property type="project" value="TreeGrafter"/>
</dbReference>
<dbReference type="InterPro" id="IPR002081">
    <property type="entry name" value="Cryptochrome/DNA_photolyase_1"/>
</dbReference>
<feature type="site" description="Electron transfer via tryptophanyl radical" evidence="7">
    <location>
        <position position="374"/>
    </location>
</feature>
<dbReference type="OrthoDB" id="9772484at2"/>
<feature type="binding site" evidence="6">
    <location>
        <begin position="250"/>
        <end position="254"/>
    </location>
    <ligand>
        <name>FAD</name>
        <dbReference type="ChEBI" id="CHEBI:57692"/>
    </ligand>
</feature>
<evidence type="ECO:0000256" key="1">
    <source>
        <dbReference type="ARBA" id="ARBA00005862"/>
    </source>
</evidence>
<dbReference type="GO" id="GO:0003684">
    <property type="term" value="F:damaged DNA binding"/>
    <property type="evidence" value="ECO:0007669"/>
    <property type="project" value="TreeGrafter"/>
</dbReference>
<dbReference type="GO" id="GO:0071949">
    <property type="term" value="F:FAD binding"/>
    <property type="evidence" value="ECO:0007669"/>
    <property type="project" value="TreeGrafter"/>
</dbReference>
<dbReference type="InterPro" id="IPR005101">
    <property type="entry name" value="Cryptochr/Photolyase_FAD-bd"/>
</dbReference>
<dbReference type="RefSeq" id="WP_141421705.1">
    <property type="nucleotide sequence ID" value="NZ_VIAR01000006.1"/>
</dbReference>
<evidence type="ECO:0000256" key="8">
    <source>
        <dbReference type="RuleBase" id="RU367151"/>
    </source>
</evidence>
<dbReference type="PRINTS" id="PR00147">
    <property type="entry name" value="DNAPHOTLYASE"/>
</dbReference>
<evidence type="ECO:0000256" key="2">
    <source>
        <dbReference type="ARBA" id="ARBA00017881"/>
    </source>
</evidence>
<evidence type="ECO:0000313" key="10">
    <source>
        <dbReference type="EMBL" id="TQD38847.1"/>
    </source>
</evidence>
<dbReference type="Gene3D" id="1.25.40.80">
    <property type="match status" value="1"/>
</dbReference>
<dbReference type="InterPro" id="IPR014133">
    <property type="entry name" value="Cry_DASH"/>
</dbReference>
<dbReference type="Gene3D" id="1.10.579.10">
    <property type="entry name" value="DNA Cyclobutane Dipyrimidine Photolyase, subunit A, domain 3"/>
    <property type="match status" value="1"/>
</dbReference>
<dbReference type="Pfam" id="PF03441">
    <property type="entry name" value="FAD_binding_7"/>
    <property type="match status" value="1"/>
</dbReference>
<dbReference type="PANTHER" id="PTHR11455">
    <property type="entry name" value="CRYPTOCHROME"/>
    <property type="match status" value="1"/>
</dbReference>
<dbReference type="SUPFAM" id="SSF52425">
    <property type="entry name" value="Cryptochrome/photolyase, N-terminal domain"/>
    <property type="match status" value="1"/>
</dbReference>
<feature type="site" description="Electron transfer via tryptophanyl radical" evidence="7">
    <location>
        <position position="321"/>
    </location>
</feature>
<dbReference type="InterPro" id="IPR036155">
    <property type="entry name" value="Crypto/Photolyase_N_sf"/>
</dbReference>
<feature type="site" description="Electron transfer via tryptophanyl radical" evidence="7">
    <location>
        <position position="397"/>
    </location>
</feature>
<dbReference type="InterPro" id="IPR036134">
    <property type="entry name" value="Crypto/Photolyase_FAD-like_sf"/>
</dbReference>
<dbReference type="NCBIfam" id="TIGR02765">
    <property type="entry name" value="crypto_DASH"/>
    <property type="match status" value="1"/>
</dbReference>
<dbReference type="InterPro" id="IPR014729">
    <property type="entry name" value="Rossmann-like_a/b/a_fold"/>
</dbReference>
<evidence type="ECO:0000256" key="7">
    <source>
        <dbReference type="PIRSR" id="PIRSR602081-2"/>
    </source>
</evidence>
<dbReference type="PROSITE" id="PS51645">
    <property type="entry name" value="PHR_CRY_ALPHA_BETA"/>
    <property type="match status" value="1"/>
</dbReference>
<feature type="binding site" evidence="6">
    <location>
        <position position="237"/>
    </location>
    <ligand>
        <name>FAD</name>
        <dbReference type="ChEBI" id="CHEBI:57692"/>
    </ligand>
</feature>
<proteinExistence type="inferred from homology"/>
<comment type="function">
    <text evidence="8">May have a photoreceptor function.</text>
</comment>
<evidence type="ECO:0000256" key="4">
    <source>
        <dbReference type="ARBA" id="ARBA00022827"/>
    </source>
</evidence>
<dbReference type="SUPFAM" id="SSF48173">
    <property type="entry name" value="Cryptochrome/photolyase FAD-binding domain"/>
    <property type="match status" value="1"/>
</dbReference>
<dbReference type="Proteomes" id="UP000317169">
    <property type="component" value="Unassembled WGS sequence"/>
</dbReference>
<evidence type="ECO:0000256" key="5">
    <source>
        <dbReference type="ARBA" id="ARBA00022991"/>
    </source>
</evidence>
<dbReference type="AlphaFoldDB" id="A0A507ZPC2"/>
<accession>A0A507ZPC2</accession>
<comment type="cofactor">
    <cofactor evidence="8">
        <name>(6R)-5,10-methylene-5,6,7,8-tetrahydrofolate</name>
        <dbReference type="ChEBI" id="CHEBI:15636"/>
    </cofactor>
    <text evidence="8">Binds 1 5,10-methenyltetrahydrofolate (MTHF) per subunit.</text>
</comment>
<dbReference type="PANTHER" id="PTHR11455:SF22">
    <property type="entry name" value="CRYPTOCHROME DASH"/>
    <property type="match status" value="1"/>
</dbReference>
<reference evidence="10 11" key="1">
    <citation type="submission" date="2019-06" db="EMBL/GenBank/DDBJ databases">
        <title>Flavibacter putida gen. nov., sp. nov., a novel marine bacterium of the family Flavobacteriaceae isolated from coastal seawater.</title>
        <authorList>
            <person name="Feng X."/>
        </authorList>
    </citation>
    <scope>NUCLEOTIDE SEQUENCE [LARGE SCALE GENOMIC DNA]</scope>
    <source>
        <strain evidence="10 11">PLHSN227</strain>
    </source>
</reference>
<keyword evidence="3 6" id="KW-0285">Flavoprotein</keyword>
<feature type="domain" description="Photolyase/cryptochrome alpha/beta" evidence="9">
    <location>
        <begin position="7"/>
        <end position="140"/>
    </location>
</feature>
<name>A0A507ZPC2_9FLAO</name>
<dbReference type="EMBL" id="VIAR01000006">
    <property type="protein sequence ID" value="TQD38847.1"/>
    <property type="molecule type" value="Genomic_DNA"/>
</dbReference>
<organism evidence="10 11">
    <name type="scientific">Haloflavibacter putidus</name>
    <dbReference type="NCBI Taxonomy" id="2576776"/>
    <lineage>
        <taxon>Bacteria</taxon>
        <taxon>Pseudomonadati</taxon>
        <taxon>Bacteroidota</taxon>
        <taxon>Flavobacteriia</taxon>
        <taxon>Flavobacteriales</taxon>
        <taxon>Flavobacteriaceae</taxon>
        <taxon>Haloflavibacter</taxon>
    </lineage>
</organism>
<dbReference type="InterPro" id="IPR006050">
    <property type="entry name" value="DNA_photolyase_N"/>
</dbReference>
<gene>
    <name evidence="10" type="ORF">FKR84_07655</name>
</gene>